<gene>
    <name evidence="2" type="ORF">O6P32_02965</name>
</gene>
<dbReference type="SUPFAM" id="SSF51726">
    <property type="entry name" value="UROD/MetE-like"/>
    <property type="match status" value="1"/>
</dbReference>
<dbReference type="Proteomes" id="UP001141933">
    <property type="component" value="Unassembled WGS sequence"/>
</dbReference>
<evidence type="ECO:0000259" key="1">
    <source>
        <dbReference type="Pfam" id="PF01208"/>
    </source>
</evidence>
<dbReference type="Pfam" id="PF01208">
    <property type="entry name" value="URO-D"/>
    <property type="match status" value="1"/>
</dbReference>
<dbReference type="RefSeq" id="WP_269876718.1">
    <property type="nucleotide sequence ID" value="NZ_JAPZVM010000002.1"/>
</dbReference>
<dbReference type="InterPro" id="IPR038071">
    <property type="entry name" value="UROD/MetE-like_sf"/>
</dbReference>
<dbReference type="EMBL" id="JAPZVM010000002">
    <property type="protein sequence ID" value="MCZ8371665.1"/>
    <property type="molecule type" value="Genomic_DNA"/>
</dbReference>
<accession>A0ABT4PF35</accession>
<keyword evidence="3" id="KW-1185">Reference proteome</keyword>
<dbReference type="Gene3D" id="3.20.20.210">
    <property type="match status" value="1"/>
</dbReference>
<dbReference type="CDD" id="cd03465">
    <property type="entry name" value="URO-D_like"/>
    <property type="match status" value="1"/>
</dbReference>
<evidence type="ECO:0000313" key="3">
    <source>
        <dbReference type="Proteomes" id="UP001141933"/>
    </source>
</evidence>
<evidence type="ECO:0000313" key="2">
    <source>
        <dbReference type="EMBL" id="MCZ8371665.1"/>
    </source>
</evidence>
<reference evidence="2" key="1">
    <citation type="submission" date="2022-12" db="EMBL/GenBank/DDBJ databases">
        <title>Phocaeicola acetigenes sp. nov., isolated feces from a healthy human.</title>
        <authorList>
            <person name="Do H."/>
            <person name="Ha Y.B."/>
            <person name="Kim J.-S."/>
            <person name="Suh M.K."/>
            <person name="Kim H.S."/>
            <person name="Lee J.-S."/>
        </authorList>
    </citation>
    <scope>NUCLEOTIDE SEQUENCE</scope>
    <source>
        <strain evidence="2">KGMB11183</strain>
    </source>
</reference>
<dbReference type="InterPro" id="IPR000257">
    <property type="entry name" value="Uroporphyrinogen_deCOase"/>
</dbReference>
<sequence>MKINMNEWKDTVLSSEKRIAIPIMTHSGIELIGHTVKEAVTNGEIHYQAIMALAEKYPSSASSVIMDLTVEAEAFGADIVFTDHEVPTVVGRLVSNAEEIEALKVPSLLSGRIPEYLKANKLVAAHSDRPVFSGCIGPYSLAGRLFDMSEIMMAIYIEPDNIKKLLDKCTQFIEEYCLALKETGVNGVLIAEPAAGLLSDEACSEFSSAYVRRIVEKVQDESFFVILHNCGNMGQCTGAMLETGAAGLHFGNTIDMVETLQRCPSDVLVMGNIDPVGVFKMDTSEDLYNKVADLLQATTGYRNFILSSGCDTPPGVPFENIDMFYKALQDYNTK</sequence>
<feature type="domain" description="Uroporphyrinogen decarboxylase (URO-D)" evidence="1">
    <location>
        <begin position="24"/>
        <end position="331"/>
    </location>
</feature>
<dbReference type="PANTHER" id="PTHR47099:SF1">
    <property type="entry name" value="METHYLCOBAMIDE:COM METHYLTRANSFERASE MTBA"/>
    <property type="match status" value="1"/>
</dbReference>
<organism evidence="2 3">
    <name type="scientific">Phocaeicola acetigenes</name>
    <dbReference type="NCBI Taxonomy" id="3016083"/>
    <lineage>
        <taxon>Bacteria</taxon>
        <taxon>Pseudomonadati</taxon>
        <taxon>Bacteroidota</taxon>
        <taxon>Bacteroidia</taxon>
        <taxon>Bacteroidales</taxon>
        <taxon>Bacteroidaceae</taxon>
        <taxon>Phocaeicola</taxon>
    </lineage>
</organism>
<dbReference type="InterPro" id="IPR052024">
    <property type="entry name" value="Methanogen_methyltrans"/>
</dbReference>
<comment type="caution">
    <text evidence="2">The sequence shown here is derived from an EMBL/GenBank/DDBJ whole genome shotgun (WGS) entry which is preliminary data.</text>
</comment>
<name>A0ABT4PF35_9BACT</name>
<protein>
    <submittedName>
        <fullName evidence="2">Uroporphyrinogen decarboxylase family protein</fullName>
    </submittedName>
</protein>
<proteinExistence type="predicted"/>
<dbReference type="PANTHER" id="PTHR47099">
    <property type="entry name" value="METHYLCOBAMIDE:COM METHYLTRANSFERASE MTBA"/>
    <property type="match status" value="1"/>
</dbReference>